<dbReference type="Proteomes" id="UP000436088">
    <property type="component" value="Unassembled WGS sequence"/>
</dbReference>
<dbReference type="AlphaFoldDB" id="A0A6A3CYN9"/>
<evidence type="ECO:0000313" key="2">
    <source>
        <dbReference type="Proteomes" id="UP000436088"/>
    </source>
</evidence>
<sequence length="158" mass="17852">MGVCAEHLRSRVLIKGKALKHGTMLTISEIPAKLLHLIFIFTRNKDQVFMNPMVPITTQFFGQPTTIIELPQLDSPPAITVSPSLAEKEVIFHCDEEKRNNSSSQIQIIDWKNFDNLLNSPLTYTTSYPFQSTAALITQNDELEAQEQHHLLGCFPES</sequence>
<evidence type="ECO:0000313" key="1">
    <source>
        <dbReference type="EMBL" id="KAE8733474.1"/>
    </source>
</evidence>
<comment type="caution">
    <text evidence="1">The sequence shown here is derived from an EMBL/GenBank/DDBJ whole genome shotgun (WGS) entry which is preliminary data.</text>
</comment>
<keyword evidence="2" id="KW-1185">Reference proteome</keyword>
<gene>
    <name evidence="1" type="ORF">F3Y22_tig00001120pilonHSYRG00032</name>
</gene>
<protein>
    <submittedName>
        <fullName evidence="1">SNARE associated Golgi protein family</fullName>
    </submittedName>
</protein>
<organism evidence="1 2">
    <name type="scientific">Hibiscus syriacus</name>
    <name type="common">Rose of Sharon</name>
    <dbReference type="NCBI Taxonomy" id="106335"/>
    <lineage>
        <taxon>Eukaryota</taxon>
        <taxon>Viridiplantae</taxon>
        <taxon>Streptophyta</taxon>
        <taxon>Embryophyta</taxon>
        <taxon>Tracheophyta</taxon>
        <taxon>Spermatophyta</taxon>
        <taxon>Magnoliopsida</taxon>
        <taxon>eudicotyledons</taxon>
        <taxon>Gunneridae</taxon>
        <taxon>Pentapetalae</taxon>
        <taxon>rosids</taxon>
        <taxon>malvids</taxon>
        <taxon>Malvales</taxon>
        <taxon>Malvaceae</taxon>
        <taxon>Malvoideae</taxon>
        <taxon>Hibiscus</taxon>
    </lineage>
</organism>
<proteinExistence type="predicted"/>
<name>A0A6A3CYN9_HIBSY</name>
<reference evidence="1" key="1">
    <citation type="submission" date="2019-09" db="EMBL/GenBank/DDBJ databases">
        <title>Draft genome information of white flower Hibiscus syriacus.</title>
        <authorList>
            <person name="Kim Y.-M."/>
        </authorList>
    </citation>
    <scope>NUCLEOTIDE SEQUENCE [LARGE SCALE GENOMIC DNA]</scope>
    <source>
        <strain evidence="1">YM2019G1</strain>
    </source>
</reference>
<accession>A0A6A3CYN9</accession>
<dbReference type="EMBL" id="VEPZ02000094">
    <property type="protein sequence ID" value="KAE8733474.1"/>
    <property type="molecule type" value="Genomic_DNA"/>
</dbReference>